<gene>
    <name evidence="7" type="ORF">ACF05T_24060</name>
</gene>
<sequence>MNRIPDTSGSHWMRTAAIPAYPPLLDGDEADADVAVIGAGIAGLSVAWELSRAGRTVVLLEADRVAGGVTGHTTGKLSALHTTVYDGLRSSHGPDAARVYAQSQMAAVRHVGEVAAELGVDCELELRPALTYCEDPEGTDALRAEAEAAKEAGLDASFVTETDLPYPVAGAVRVEDQAQFHPRKYLRALAADLVVRGGRIHEQTRVTGLDEGEPCRLTTASGATVTARAVVVATHHPVFDRGLLAARLTQHRDLVVAGPLPADRDPQGMYITREGGKRSVRTAPYGDGRLLIVTGEVFTPGTESDTEGRYQRLTAWMRERFPGVTPTHRWAAQDNAATDTVPLIGPLHHGDDPRVFVATGFAGWGMAGGVLAGRLLSGLITGQAPPEWAQLYDPRRPGSVLRTAPSVAKAQWDVGKHFVKDRLDTTLGRGPADAVEDIGPGEGAVVRVGGRACAVHRDESGRLHPLSAVCTHLGCLVAFNPAERTWECPCHGSRFDIDGEVLQGPALHPLEAYDPDDLGR</sequence>
<keyword evidence="2" id="KW-0479">Metal-binding</keyword>
<dbReference type="InterPro" id="IPR005805">
    <property type="entry name" value="Rieske_Fe-S_prot_C"/>
</dbReference>
<keyword evidence="1" id="KW-0001">2Fe-2S</keyword>
<evidence type="ECO:0000313" key="8">
    <source>
        <dbReference type="Proteomes" id="UP001603013"/>
    </source>
</evidence>
<evidence type="ECO:0000313" key="7">
    <source>
        <dbReference type="EMBL" id="MFF8279161.1"/>
    </source>
</evidence>
<proteinExistence type="predicted"/>
<dbReference type="PROSITE" id="PS51296">
    <property type="entry name" value="RIESKE"/>
    <property type="match status" value="1"/>
</dbReference>
<dbReference type="Pfam" id="PF01266">
    <property type="entry name" value="DAO"/>
    <property type="match status" value="1"/>
</dbReference>
<evidence type="ECO:0000256" key="2">
    <source>
        <dbReference type="ARBA" id="ARBA00022723"/>
    </source>
</evidence>
<dbReference type="InterPro" id="IPR036922">
    <property type="entry name" value="Rieske_2Fe-2S_sf"/>
</dbReference>
<reference evidence="7 8" key="1">
    <citation type="submission" date="2024-10" db="EMBL/GenBank/DDBJ databases">
        <title>The Natural Products Discovery Center: Release of the First 8490 Sequenced Strains for Exploring Actinobacteria Biosynthetic Diversity.</title>
        <authorList>
            <person name="Kalkreuter E."/>
            <person name="Kautsar S.A."/>
            <person name="Yang D."/>
            <person name="Bader C.D."/>
            <person name="Teijaro C.N."/>
            <person name="Fluegel L."/>
            <person name="Davis C.M."/>
            <person name="Simpson J.R."/>
            <person name="Lauterbach L."/>
            <person name="Steele A.D."/>
            <person name="Gui C."/>
            <person name="Meng S."/>
            <person name="Li G."/>
            <person name="Viehrig K."/>
            <person name="Ye F."/>
            <person name="Su P."/>
            <person name="Kiefer A.F."/>
            <person name="Nichols A."/>
            <person name="Cepeda A.J."/>
            <person name="Yan W."/>
            <person name="Fan B."/>
            <person name="Jiang Y."/>
            <person name="Adhikari A."/>
            <person name="Zheng C.-J."/>
            <person name="Schuster L."/>
            <person name="Cowan T.M."/>
            <person name="Smanski M.J."/>
            <person name="Chevrette M.G."/>
            <person name="De Carvalho L.P.S."/>
            <person name="Shen B."/>
        </authorList>
    </citation>
    <scope>NUCLEOTIDE SEQUENCE [LARGE SCALE GENOMIC DNA]</scope>
    <source>
        <strain evidence="7 8">NPDC015755</strain>
    </source>
</reference>
<protein>
    <submittedName>
        <fullName evidence="7">FAD-dependent oxidoreductase</fullName>
    </submittedName>
</protein>
<dbReference type="PANTHER" id="PTHR13847:SF274">
    <property type="entry name" value="RIESKE 2FE-2S IRON-SULFUR PROTEIN YHFW-RELATED"/>
    <property type="match status" value="1"/>
</dbReference>
<evidence type="ECO:0000256" key="1">
    <source>
        <dbReference type="ARBA" id="ARBA00022714"/>
    </source>
</evidence>
<keyword evidence="3" id="KW-0408">Iron</keyword>
<dbReference type="InterPro" id="IPR038010">
    <property type="entry name" value="YhfW_C"/>
</dbReference>
<dbReference type="Gene3D" id="3.50.50.60">
    <property type="entry name" value="FAD/NAD(P)-binding domain"/>
    <property type="match status" value="1"/>
</dbReference>
<evidence type="ECO:0000256" key="4">
    <source>
        <dbReference type="ARBA" id="ARBA00023014"/>
    </source>
</evidence>
<dbReference type="Pfam" id="PF00355">
    <property type="entry name" value="Rieske"/>
    <property type="match status" value="1"/>
</dbReference>
<dbReference type="InterPro" id="IPR036188">
    <property type="entry name" value="FAD/NAD-bd_sf"/>
</dbReference>
<organism evidence="7 8">
    <name type="scientific">Streptomyces lateritius</name>
    <dbReference type="NCBI Taxonomy" id="67313"/>
    <lineage>
        <taxon>Bacteria</taxon>
        <taxon>Bacillati</taxon>
        <taxon>Actinomycetota</taxon>
        <taxon>Actinomycetes</taxon>
        <taxon>Kitasatosporales</taxon>
        <taxon>Streptomycetaceae</taxon>
        <taxon>Streptomyces</taxon>
    </lineage>
</organism>
<keyword evidence="5" id="KW-1015">Disulfide bond</keyword>
<comment type="caution">
    <text evidence="7">The sequence shown here is derived from an EMBL/GenBank/DDBJ whole genome shotgun (WGS) entry which is preliminary data.</text>
</comment>
<dbReference type="RefSeq" id="WP_391936196.1">
    <property type="nucleotide sequence ID" value="NZ_JBIBSM010000013.1"/>
</dbReference>
<dbReference type="Proteomes" id="UP001603013">
    <property type="component" value="Unassembled WGS sequence"/>
</dbReference>
<keyword evidence="8" id="KW-1185">Reference proteome</keyword>
<dbReference type="InterPro" id="IPR017941">
    <property type="entry name" value="Rieske_2Fe-2S"/>
</dbReference>
<name>A0ABW6YI67_9ACTN</name>
<dbReference type="PRINTS" id="PR00162">
    <property type="entry name" value="RIESKE"/>
</dbReference>
<dbReference type="Gene3D" id="2.102.10.10">
    <property type="entry name" value="Rieske [2Fe-2S] iron-sulphur domain"/>
    <property type="match status" value="1"/>
</dbReference>
<dbReference type="SUPFAM" id="SSF51905">
    <property type="entry name" value="FAD/NAD(P)-binding domain"/>
    <property type="match status" value="1"/>
</dbReference>
<feature type="domain" description="Rieske" evidence="6">
    <location>
        <begin position="430"/>
        <end position="520"/>
    </location>
</feature>
<dbReference type="Gene3D" id="3.30.9.10">
    <property type="entry name" value="D-Amino Acid Oxidase, subunit A, domain 2"/>
    <property type="match status" value="1"/>
</dbReference>
<accession>A0ABW6YI67</accession>
<keyword evidence="4" id="KW-0411">Iron-sulfur</keyword>
<evidence type="ECO:0000259" key="6">
    <source>
        <dbReference type="PROSITE" id="PS51296"/>
    </source>
</evidence>
<dbReference type="EMBL" id="JBIBSM010000013">
    <property type="protein sequence ID" value="MFF8279161.1"/>
    <property type="molecule type" value="Genomic_DNA"/>
</dbReference>
<dbReference type="SUPFAM" id="SSF50022">
    <property type="entry name" value="ISP domain"/>
    <property type="match status" value="1"/>
</dbReference>
<dbReference type="PANTHER" id="PTHR13847">
    <property type="entry name" value="SARCOSINE DEHYDROGENASE-RELATED"/>
    <property type="match status" value="1"/>
</dbReference>
<dbReference type="CDD" id="cd03477">
    <property type="entry name" value="Rieske_YhfW_C"/>
    <property type="match status" value="1"/>
</dbReference>
<evidence type="ECO:0000256" key="5">
    <source>
        <dbReference type="ARBA" id="ARBA00023157"/>
    </source>
</evidence>
<dbReference type="InterPro" id="IPR006076">
    <property type="entry name" value="FAD-dep_OxRdtase"/>
</dbReference>
<evidence type="ECO:0000256" key="3">
    <source>
        <dbReference type="ARBA" id="ARBA00023004"/>
    </source>
</evidence>